<dbReference type="VEuPathDB" id="CryptoDB:Vbra_9476"/>
<feature type="binding site" evidence="6">
    <location>
        <begin position="222"/>
        <end position="229"/>
    </location>
    <ligand>
        <name>NAD(+)</name>
        <dbReference type="ChEBI" id="CHEBI:57540"/>
    </ligand>
</feature>
<keyword evidence="10" id="KW-1185">Reference proteome</keyword>
<feature type="binding site" evidence="6">
    <location>
        <begin position="185"/>
        <end position="187"/>
    </location>
    <ligand>
        <name>FAD</name>
        <dbReference type="ChEBI" id="CHEBI:57692"/>
    </ligand>
</feature>
<feature type="binding site" evidence="6">
    <location>
        <position position="334"/>
    </location>
    <ligand>
        <name>NAD(+)</name>
        <dbReference type="ChEBI" id="CHEBI:57540"/>
    </ligand>
</feature>
<dbReference type="GO" id="GO:0004148">
    <property type="term" value="F:dihydrolipoyl dehydrogenase (NADH) activity"/>
    <property type="evidence" value="ECO:0007669"/>
    <property type="project" value="TreeGrafter"/>
</dbReference>
<dbReference type="InterPro" id="IPR016156">
    <property type="entry name" value="FAD/NAD-linked_Rdtase_dimer_sf"/>
</dbReference>
<evidence type="ECO:0000256" key="1">
    <source>
        <dbReference type="ARBA" id="ARBA00007532"/>
    </source>
</evidence>
<dbReference type="PRINTS" id="PR00368">
    <property type="entry name" value="FADPNR"/>
</dbReference>
<evidence type="ECO:0000259" key="8">
    <source>
        <dbReference type="Pfam" id="PF07992"/>
    </source>
</evidence>
<feature type="binding site" evidence="6">
    <location>
        <position position="247"/>
    </location>
    <ligand>
        <name>NAD(+)</name>
        <dbReference type="ChEBI" id="CHEBI:57540"/>
    </ligand>
</feature>
<evidence type="ECO:0000313" key="10">
    <source>
        <dbReference type="Proteomes" id="UP000041254"/>
    </source>
</evidence>
<dbReference type="AlphaFoldDB" id="A0A0G4FWC9"/>
<reference evidence="9 10" key="1">
    <citation type="submission" date="2014-11" db="EMBL/GenBank/DDBJ databases">
        <authorList>
            <person name="Zhu J."/>
            <person name="Qi W."/>
            <person name="Song R."/>
        </authorList>
    </citation>
    <scope>NUCLEOTIDE SEQUENCE [LARGE SCALE GENOMIC DNA]</scope>
</reference>
<accession>A0A0G4FWC9</accession>
<protein>
    <recommendedName>
        <fullName evidence="11">Pyridine nucleotide-disulphide oxidoreductase dimerisation domain-containing protein</fullName>
    </recommendedName>
</protein>
<keyword evidence="4 6" id="KW-0520">NAD</keyword>
<evidence type="ECO:0000256" key="3">
    <source>
        <dbReference type="ARBA" id="ARBA00022827"/>
    </source>
</evidence>
<dbReference type="OMA" id="KKACIIE"/>
<dbReference type="InterPro" id="IPR023753">
    <property type="entry name" value="FAD/NAD-binding_dom"/>
</dbReference>
<dbReference type="PANTHER" id="PTHR22912">
    <property type="entry name" value="DISULFIDE OXIDOREDUCTASE"/>
    <property type="match status" value="1"/>
</dbReference>
<dbReference type="InParanoid" id="A0A0G4FWC9"/>
<evidence type="ECO:0000256" key="2">
    <source>
        <dbReference type="ARBA" id="ARBA00022630"/>
    </source>
</evidence>
<dbReference type="PANTHER" id="PTHR22912:SF103">
    <property type="entry name" value="DEHYDROGENASE, PUTATIVE-RELATED"/>
    <property type="match status" value="1"/>
</dbReference>
<comment type="cofactor">
    <cofactor evidence="6">
        <name>FAD</name>
        <dbReference type="ChEBI" id="CHEBI:57692"/>
    </cofactor>
    <text evidence="6">Binds 1 FAD per subunit.</text>
</comment>
<dbReference type="GO" id="GO:0005739">
    <property type="term" value="C:mitochondrion"/>
    <property type="evidence" value="ECO:0007669"/>
    <property type="project" value="TreeGrafter"/>
</dbReference>
<dbReference type="EMBL" id="CDMY01000512">
    <property type="protein sequence ID" value="CEM19428.1"/>
    <property type="molecule type" value="Genomic_DNA"/>
</dbReference>
<dbReference type="InterPro" id="IPR050151">
    <property type="entry name" value="Class-I_Pyr_Nuc-Dis_Oxidored"/>
</dbReference>
<keyword evidence="3 6" id="KW-0274">FAD</keyword>
<dbReference type="Pfam" id="PF02852">
    <property type="entry name" value="Pyr_redox_dim"/>
    <property type="match status" value="1"/>
</dbReference>
<feature type="binding site" evidence="6">
    <location>
        <position position="74"/>
    </location>
    <ligand>
        <name>FAD</name>
        <dbReference type="ChEBI" id="CHEBI:57692"/>
    </ligand>
</feature>
<proteinExistence type="inferred from homology"/>
<feature type="active site" description="Proton acceptor" evidence="5">
    <location>
        <position position="524"/>
    </location>
</feature>
<comment type="similarity">
    <text evidence="1">Belongs to the class-I pyridine nucleotide-disulfide oxidoreductase family.</text>
</comment>
<dbReference type="Gene3D" id="3.50.50.60">
    <property type="entry name" value="FAD/NAD(P)-binding domain"/>
    <property type="match status" value="2"/>
</dbReference>
<feature type="binding site" evidence="6">
    <location>
        <position position="377"/>
    </location>
    <ligand>
        <name>FAD</name>
        <dbReference type="ChEBI" id="CHEBI:57692"/>
    </ligand>
</feature>
<dbReference type="SUPFAM" id="SSF55424">
    <property type="entry name" value="FAD/NAD-linked reductases, dimerisation (C-terminal) domain"/>
    <property type="match status" value="1"/>
</dbReference>
<dbReference type="PhylomeDB" id="A0A0G4FWC9"/>
<evidence type="ECO:0000313" key="9">
    <source>
        <dbReference type="EMBL" id="CEM19428.1"/>
    </source>
</evidence>
<dbReference type="Proteomes" id="UP000041254">
    <property type="component" value="Unassembled WGS sequence"/>
</dbReference>
<dbReference type="GO" id="GO:0050660">
    <property type="term" value="F:flavin adenine dinucleotide binding"/>
    <property type="evidence" value="ECO:0007669"/>
    <property type="project" value="TreeGrafter"/>
</dbReference>
<gene>
    <name evidence="9" type="ORF">Vbra_9476</name>
</gene>
<organism evidence="9 10">
    <name type="scientific">Vitrella brassicaformis (strain CCMP3155)</name>
    <dbReference type="NCBI Taxonomy" id="1169540"/>
    <lineage>
        <taxon>Eukaryota</taxon>
        <taxon>Sar</taxon>
        <taxon>Alveolata</taxon>
        <taxon>Colpodellida</taxon>
        <taxon>Vitrellaceae</taxon>
        <taxon>Vitrella</taxon>
    </lineage>
</organism>
<dbReference type="InterPro" id="IPR004099">
    <property type="entry name" value="Pyr_nucl-diS_OxRdtase_dimer"/>
</dbReference>
<dbReference type="GO" id="GO:0045252">
    <property type="term" value="C:oxoglutarate dehydrogenase complex"/>
    <property type="evidence" value="ECO:0007669"/>
    <property type="project" value="TreeGrafter"/>
</dbReference>
<evidence type="ECO:0000256" key="6">
    <source>
        <dbReference type="PIRSR" id="PIRSR000350-3"/>
    </source>
</evidence>
<evidence type="ECO:0000256" key="5">
    <source>
        <dbReference type="PIRSR" id="PIRSR000350-2"/>
    </source>
</evidence>
<feature type="domain" description="Pyridine nucleotide-disulphide oxidoreductase dimerisation" evidence="7">
    <location>
        <begin position="414"/>
        <end position="533"/>
    </location>
</feature>
<dbReference type="Pfam" id="PF07992">
    <property type="entry name" value="Pyr_redox_2"/>
    <property type="match status" value="1"/>
</dbReference>
<dbReference type="STRING" id="1169540.A0A0G4FWC9"/>
<dbReference type="GO" id="GO:0006103">
    <property type="term" value="P:2-oxoglutarate metabolic process"/>
    <property type="evidence" value="ECO:0007669"/>
    <property type="project" value="TreeGrafter"/>
</dbReference>
<dbReference type="InterPro" id="IPR001100">
    <property type="entry name" value="Pyr_nuc-diS_OxRdtase"/>
</dbReference>
<dbReference type="SUPFAM" id="SSF51905">
    <property type="entry name" value="FAD/NAD(P)-binding domain"/>
    <property type="match status" value="1"/>
</dbReference>
<feature type="domain" description="FAD/NAD(P)-binding" evidence="8">
    <location>
        <begin position="28"/>
        <end position="392"/>
    </location>
</feature>
<evidence type="ECO:0008006" key="11">
    <source>
        <dbReference type="Google" id="ProtNLM"/>
    </source>
</evidence>
<evidence type="ECO:0000256" key="4">
    <source>
        <dbReference type="ARBA" id="ARBA00023027"/>
    </source>
</evidence>
<keyword evidence="2" id="KW-0285">Flavoprotein</keyword>
<dbReference type="Gene3D" id="3.30.390.30">
    <property type="match status" value="1"/>
</dbReference>
<dbReference type="PIRSF" id="PIRSF000350">
    <property type="entry name" value="Mercury_reductase_MerA"/>
    <property type="match status" value="1"/>
</dbReference>
<sequence>MKSPIFRRLLSSSASTAASEATAAGSRYDLCIVGGGAAGFAAAVRAWDFGRKVCLVNKGPLGGASLAAGALSSKVMWQLSRQFRHLQSINKRYHPDVQDAESTRTYQHIKTSVGESVDFKRHHFEMHLAGLSKRMRYSAREDGGGGMVDWQEVADAKFLDKHRLGVRGPEGHEGVIEAEHFLIATGSRPRELPSIPVYGKYVVTSDHLLSFDQFPKRLMIIGAGVIGCEFAAIFGNFGFSQVHLINERRPRLLPQEDEDLAAFITSNFAMGGVHIHNNVKVIGVDIDEAKQEVEVTIGVLPPSPSDDQPQAQPQTQEFIEEKKIRVDKVLLSVGRVPNTDTLALEKAGVTLGSGGALEVEKKSLAVAGAPHISAAGDVTVDVGLVSVAEMEARYAVEMMFGHKNPATPLNYHNVSSIMFLRPEVACVGMNESEARRRQIAHKVATLRLDVVNRAVIDWNLSHDTGRVDPDRCGFVKMIVTDDDYKKLLGMRAVGVDASAVIQSAALLIAQGDSVRYLEGVLHPHPAITEGVLEVCRLLSGRSIYKPHIFDACRVTHFSRKEGIVHAKEKRKRLVPSYMGDEA</sequence>
<dbReference type="OrthoDB" id="361797at2759"/>
<name>A0A0G4FWC9_VITBC</name>
<keyword evidence="6" id="KW-0547">Nucleotide-binding</keyword>
<dbReference type="InterPro" id="IPR036188">
    <property type="entry name" value="FAD/NAD-bd_sf"/>
</dbReference>
<evidence type="ECO:0000259" key="7">
    <source>
        <dbReference type="Pfam" id="PF02852"/>
    </source>
</evidence>
<dbReference type="PRINTS" id="PR00411">
    <property type="entry name" value="PNDRDTASEI"/>
</dbReference>